<evidence type="ECO:0000313" key="2">
    <source>
        <dbReference type="Proteomes" id="UP000789375"/>
    </source>
</evidence>
<dbReference type="EMBL" id="CAJVPP010000781">
    <property type="protein sequence ID" value="CAG8511519.1"/>
    <property type="molecule type" value="Genomic_DNA"/>
</dbReference>
<dbReference type="AlphaFoldDB" id="A0A9N8ZY88"/>
<organism evidence="1 2">
    <name type="scientific">Funneliformis mosseae</name>
    <name type="common">Endomycorrhizal fungus</name>
    <name type="synonym">Glomus mosseae</name>
    <dbReference type="NCBI Taxonomy" id="27381"/>
    <lineage>
        <taxon>Eukaryota</taxon>
        <taxon>Fungi</taxon>
        <taxon>Fungi incertae sedis</taxon>
        <taxon>Mucoromycota</taxon>
        <taxon>Glomeromycotina</taxon>
        <taxon>Glomeromycetes</taxon>
        <taxon>Glomerales</taxon>
        <taxon>Glomeraceae</taxon>
        <taxon>Funneliformis</taxon>
    </lineage>
</organism>
<evidence type="ECO:0000313" key="1">
    <source>
        <dbReference type="EMBL" id="CAG8511519.1"/>
    </source>
</evidence>
<gene>
    <name evidence="1" type="ORF">FMOSSE_LOCUS4563</name>
</gene>
<proteinExistence type="predicted"/>
<reference evidence="1" key="1">
    <citation type="submission" date="2021-06" db="EMBL/GenBank/DDBJ databases">
        <authorList>
            <person name="Kallberg Y."/>
            <person name="Tangrot J."/>
            <person name="Rosling A."/>
        </authorList>
    </citation>
    <scope>NUCLEOTIDE SEQUENCE</scope>
    <source>
        <strain evidence="1">87-6 pot B 2015</strain>
    </source>
</reference>
<accession>A0A9N8ZY88</accession>
<comment type="caution">
    <text evidence="1">The sequence shown here is derived from an EMBL/GenBank/DDBJ whole genome shotgun (WGS) entry which is preliminary data.</text>
</comment>
<keyword evidence="2" id="KW-1185">Reference proteome</keyword>
<sequence>MVREIPADLALWKGSEKGEEPLYDPNSLEVMRSISEIPLKK</sequence>
<dbReference type="Proteomes" id="UP000789375">
    <property type="component" value="Unassembled WGS sequence"/>
</dbReference>
<protein>
    <submittedName>
        <fullName evidence="1">7980_t:CDS:1</fullName>
    </submittedName>
</protein>
<name>A0A9N8ZY88_FUNMO</name>